<feature type="region of interest" description="Disordered" evidence="1">
    <location>
        <begin position="207"/>
        <end position="239"/>
    </location>
</feature>
<comment type="caution">
    <text evidence="2">The sequence shown here is derived from an EMBL/GenBank/DDBJ whole genome shotgun (WGS) entry which is preliminary data.</text>
</comment>
<gene>
    <name evidence="2" type="ORF">C7M84_007766</name>
</gene>
<protein>
    <submittedName>
        <fullName evidence="2">Uncharacterized protein</fullName>
    </submittedName>
</protein>
<feature type="region of interest" description="Disordered" evidence="1">
    <location>
        <begin position="1091"/>
        <end position="1125"/>
    </location>
</feature>
<reference evidence="2 3" key="1">
    <citation type="submission" date="2018-04" db="EMBL/GenBank/DDBJ databases">
        <authorList>
            <person name="Zhang X."/>
            <person name="Yuan J."/>
            <person name="Li F."/>
            <person name="Xiang J."/>
        </authorList>
    </citation>
    <scope>NUCLEOTIDE SEQUENCE [LARGE SCALE GENOMIC DNA]</scope>
    <source>
        <tissue evidence="2">Muscle</tissue>
    </source>
</reference>
<sequence>MASVLHLPPLHPAFRKPPCLHLPTSLRSENLLSPPATAPPRSEILLSPPATTPPGGSGSEILLVSTCTGLPVVQKFAHCLHLATGAPMPGVQKTSCLHLPRSIQVQKSSCLQPATTPPFRILLSPTCAPLHRRFRISCLHLPPLHPVQKSSCLHLHAPSPFRKRLLFHLHALDPRSEISCLHLPRGSASVQNRSCLHLPTAPIPFRNLLSPPATSPPRSEKRSCSSPLPPPTTFAKRAPSPFRKTTCLAPATRCTPFRKPPVSTCHRLLPHSRKRCPCLHMGHRHPVRGNLLVSHLPPLHPVRKLTCLSTLPHSSPFRNRPVSTNASTLLPVLKTTCLHLPPLHSAFSKATRLHLRNPAPPDSENNLSRHLPAPVPASPFKKNHCLRTCAPLASRSENHCLHLATALRHSENHLCLALSHSGNHLSPPATALPHSENHLSPPATALSHSENHCLPPATAAIVRKTQLSCHLHRAPPIRKPTCLHSSAFRKPLCPPPKPRPVLHLPHKPLHPIQKTPVSTSIHFRKRTLSPPAHRSFAHSENHLSRTCHHPPPFQKPACLPPCHRCLPVLATLHARFRKPRCLSNLPPLASAFRKPSCLSDAGAPLHSRSEIPPCLHAGTGSMPFRKTHVSPCHRLHPCPVQKTALVSTCHRSHPVQKNLLSPLHRSSHSENQPASTCHLIPAHPFQKSHRLSPPLPTGSSPVLENGNLSPPATAHPGLENHLSHLPPLAPRSENHLSPSCHPLSTPHSENHLVSTGHRGSIPFRKTPVSTCHPALPAFRKPPVFHLHHSIPFRKPPKTHLSPPAPLLRIQKTTFSTCTSAPPAFRKPPVLTDTIPPLSETTFPPATTLHAIQKNAPFSHCHRPPVQKTPCPPPANATAYPFRNHLSPPATIPPLSENQPFSTCPRIPAFRKTTCLHLPPVLPFRKTTWSPPATTPPIQKTTCLHLPTSTPFRKPPFSTCHHSTRSETPVSLATLHPVLKTPSPPATAPPIQKTTFLHLPPLHPIQKTTFSTCHPLHPVQKTSCLTCHHSRKPPVSTFIRKPTCLHLPPLHSIQKTTCLHLQFRTTCLHLPPLHPIQKTTCLHLPPLHPIQKPLLPPATTHSENHLSPPATAPPHSEKPSVSTCHRPIHKTRAGITASDSPARDTHTETRGLSLPRFSLLFWTPFFARIRTHARQPLRPLRTKQQPVHVPPTEGGVMQAASGVSAGT</sequence>
<feature type="compositionally biased region" description="Polar residues" evidence="1">
    <location>
        <begin position="697"/>
        <end position="710"/>
    </location>
</feature>
<name>A0A423TBD0_PENVA</name>
<feature type="region of interest" description="Disordered" evidence="1">
    <location>
        <begin position="732"/>
        <end position="755"/>
    </location>
</feature>
<dbReference type="Proteomes" id="UP000283509">
    <property type="component" value="Unassembled WGS sequence"/>
</dbReference>
<evidence type="ECO:0000313" key="2">
    <source>
        <dbReference type="EMBL" id="ROT73764.1"/>
    </source>
</evidence>
<evidence type="ECO:0000313" key="3">
    <source>
        <dbReference type="Proteomes" id="UP000283509"/>
    </source>
</evidence>
<feature type="region of interest" description="Disordered" evidence="1">
    <location>
        <begin position="427"/>
        <end position="451"/>
    </location>
</feature>
<feature type="region of interest" description="Disordered" evidence="1">
    <location>
        <begin position="686"/>
        <end position="719"/>
    </location>
</feature>
<evidence type="ECO:0000256" key="1">
    <source>
        <dbReference type="SAM" id="MobiDB-lite"/>
    </source>
</evidence>
<feature type="region of interest" description="Disordered" evidence="1">
    <location>
        <begin position="30"/>
        <end position="53"/>
    </location>
</feature>
<reference evidence="2 3" key="2">
    <citation type="submission" date="2019-01" db="EMBL/GenBank/DDBJ databases">
        <title>The decoding of complex shrimp genome reveals the adaptation for benthos swimmer, frequently molting mechanism and breeding impact on genome.</title>
        <authorList>
            <person name="Sun Y."/>
            <person name="Gao Y."/>
            <person name="Yu Y."/>
        </authorList>
    </citation>
    <scope>NUCLEOTIDE SEQUENCE [LARGE SCALE GENOMIC DNA]</scope>
    <source>
        <tissue evidence="2">Muscle</tissue>
    </source>
</reference>
<feature type="region of interest" description="Disordered" evidence="1">
    <location>
        <begin position="1180"/>
        <end position="1206"/>
    </location>
</feature>
<organism evidence="2 3">
    <name type="scientific">Penaeus vannamei</name>
    <name type="common">Whiteleg shrimp</name>
    <name type="synonym">Litopenaeus vannamei</name>
    <dbReference type="NCBI Taxonomy" id="6689"/>
    <lineage>
        <taxon>Eukaryota</taxon>
        <taxon>Metazoa</taxon>
        <taxon>Ecdysozoa</taxon>
        <taxon>Arthropoda</taxon>
        <taxon>Crustacea</taxon>
        <taxon>Multicrustacea</taxon>
        <taxon>Malacostraca</taxon>
        <taxon>Eumalacostraca</taxon>
        <taxon>Eucarida</taxon>
        <taxon>Decapoda</taxon>
        <taxon>Dendrobranchiata</taxon>
        <taxon>Penaeoidea</taxon>
        <taxon>Penaeidae</taxon>
        <taxon>Penaeus</taxon>
    </lineage>
</organism>
<dbReference type="AlphaFoldDB" id="A0A423TBD0"/>
<accession>A0A423TBD0</accession>
<proteinExistence type="predicted"/>
<dbReference type="EMBL" id="QCYY01001993">
    <property type="protein sequence ID" value="ROT73764.1"/>
    <property type="molecule type" value="Genomic_DNA"/>
</dbReference>
<keyword evidence="3" id="KW-1185">Reference proteome</keyword>